<dbReference type="InterPro" id="IPR038017">
    <property type="entry name" value="Rota_VP4_MID_sf"/>
</dbReference>
<gene>
    <name evidence="1" type="primary">VP4</name>
</gene>
<dbReference type="GeneID" id="65246828"/>
<evidence type="ECO:0000313" key="2">
    <source>
        <dbReference type="Proteomes" id="UP000500822"/>
    </source>
</evidence>
<dbReference type="KEGG" id="vg:65246828"/>
<organism evidence="1 2">
    <name type="scientific">Rotavirus J</name>
    <dbReference type="NCBI Taxonomy" id="1929964"/>
    <lineage>
        <taxon>Viruses</taxon>
        <taxon>Riboviria</taxon>
        <taxon>Orthornavirae</taxon>
        <taxon>Duplornaviricota</taxon>
        <taxon>Resentoviricetes</taxon>
        <taxon>Reovirales</taxon>
        <taxon>Sedoreoviridae</taxon>
        <taxon>Rotavirus</taxon>
        <taxon>Rotavirus jotagastroenteritidis</taxon>
    </lineage>
</organism>
<dbReference type="RefSeq" id="YP_010086025.1">
    <property type="nucleotide sequence ID" value="NC_055264.1"/>
</dbReference>
<dbReference type="SUPFAM" id="SSF111379">
    <property type="entry name" value="VP4 membrane interaction domain"/>
    <property type="match status" value="1"/>
</dbReference>
<proteinExistence type="predicted"/>
<sequence length="826" mass="93697">MALRTLFSQTYYVDETYVRQENGDTTTQSSKNNLPEKEILSDEKYYCFKNTKPTETRMYLEDFNPNGAPQRTEQEINGKKIAQYTIKKGNNYTKPLSNKIIEDLKNQGNYLVLTFSPNDREVEWRSKPHGGEYSDVKPHKGSAWLCIKKIQSKKIILDTNIYNNKMPFIDAVLQMLGQKNTADGINFSFEITIDGMLYIYSYPDDTQNNIEITATQSSITFIPKRDIKIARYAEVNSKLRTKPTERRLQNRATITETQDGFWKVVTENFRIKVKMSIEGWGIMGGPFGNWLVDSGFKTVEEFYTYERDGKTVNALTITTPHPTKQVGKWDPGIGPIWYTGKLMTLARGDIVNVWYTETEWNLANSIYAKNFTTDLQQTFDITSKWESFLFRQNKAGDLGKIVNHPGMSRLRFKNGGFGQIDSSKYTGLAVYLRFEVINPEYKTAWEIKVPKSDPFYDSFSAVDVPAWREDPSDENAIIVVGNGTLVHSGFMSGYPKIEKAFDASITYTALLPSDPEFTTGGWEYNESITAPLYNDLRTLTNQVNEFIAKNNISDITSSVMSVFSLATSFPSMFSGVVDALKSAVSFLKKVKKNKPKVALPRIKIGKTRGYSVDDLNITTPTLLTSVTRNTPDPIFSNILSDDELFTALHGVSNAVRKQSVGRNEIIESITETIPLDPNVTARLAYSTPPVLTRKNAIKKKHIETLREKIPQIDDAEIVEFNQIRNTVSTINNRGIIASYAINEDLLDEIISQMGNGHARTLFSLQMRKRIIESKKKDGMVKWDTNKIFLDLLNDKELFDVTGGLTTELTIELWNEFAQLLHNALSV</sequence>
<reference evidence="1 2" key="1">
    <citation type="journal article" date="2016" name="Infect. Genet. Evol.">
        <title>Candidate new rotavirus species in Schreiber's bats, Serbia.</title>
        <authorList>
            <person name="Banyai K."/>
            <person name="Kemenesi G."/>
            <person name="Budinski I."/>
            <person name="Foldes F."/>
            <person name="Zana B."/>
            <person name="Marton S."/>
            <person name="Varga-Kugler R."/>
            <person name="Oldal M."/>
            <person name="Kurucz K."/>
            <person name="Jakab F."/>
        </authorList>
    </citation>
    <scope>NUCLEOTIDE SEQUENCE [LARGE SCALE GENOMIC DNA]</scope>
    <source>
        <strain evidence="1 2">BO4351/Ms/2014</strain>
    </source>
</reference>
<keyword evidence="2" id="KW-1185">Reference proteome</keyword>
<protein>
    <submittedName>
        <fullName evidence="1">VP4</fullName>
    </submittedName>
</protein>
<accession>A0A1L6BXL3</accession>
<name>A0A1L6BXL3_9REOV</name>
<dbReference type="EMBL" id="KX756627">
    <property type="protein sequence ID" value="APQ41756.1"/>
    <property type="molecule type" value="Genomic_RNA"/>
</dbReference>
<evidence type="ECO:0000313" key="1">
    <source>
        <dbReference type="EMBL" id="APQ41756.1"/>
    </source>
</evidence>
<dbReference type="Proteomes" id="UP000500822">
    <property type="component" value="Genome"/>
</dbReference>